<dbReference type="InterPro" id="IPR017441">
    <property type="entry name" value="Protein_kinase_ATP_BS"/>
</dbReference>
<comment type="catalytic activity">
    <reaction evidence="8">
        <text>L-seryl-[protein] + ATP = O-phospho-L-seryl-[protein] + ADP + H(+)</text>
        <dbReference type="Rhea" id="RHEA:17989"/>
        <dbReference type="Rhea" id="RHEA-COMP:9863"/>
        <dbReference type="Rhea" id="RHEA-COMP:11604"/>
        <dbReference type="ChEBI" id="CHEBI:15378"/>
        <dbReference type="ChEBI" id="CHEBI:29999"/>
        <dbReference type="ChEBI" id="CHEBI:30616"/>
        <dbReference type="ChEBI" id="CHEBI:83421"/>
        <dbReference type="ChEBI" id="CHEBI:456216"/>
        <dbReference type="EC" id="2.7.11.1"/>
    </reaction>
</comment>
<dbReference type="PANTHER" id="PTHR24343:SF515">
    <property type="entry name" value="SERINE_THREONINE-PROTEIN KINASE RTK1-RELATED"/>
    <property type="match status" value="1"/>
</dbReference>
<feature type="binding site" evidence="9">
    <location>
        <position position="289"/>
    </location>
    <ligand>
        <name>ATP</name>
        <dbReference type="ChEBI" id="CHEBI:30616"/>
    </ligand>
</feature>
<evidence type="ECO:0000256" key="8">
    <source>
        <dbReference type="ARBA" id="ARBA00048679"/>
    </source>
</evidence>
<name>G8C244_TETPH</name>
<dbReference type="Pfam" id="PF00069">
    <property type="entry name" value="Pkinase"/>
    <property type="match status" value="1"/>
</dbReference>
<evidence type="ECO:0000313" key="12">
    <source>
        <dbReference type="Proteomes" id="UP000005666"/>
    </source>
</evidence>
<evidence type="ECO:0000313" key="11">
    <source>
        <dbReference type="EMBL" id="CCE66222.1"/>
    </source>
</evidence>
<dbReference type="InterPro" id="IPR008271">
    <property type="entry name" value="Ser/Thr_kinase_AS"/>
</dbReference>
<keyword evidence="5" id="KW-0418">Kinase</keyword>
<dbReference type="HOGENOM" id="CLU_000288_82_3_1"/>
<evidence type="ECO:0000256" key="3">
    <source>
        <dbReference type="ARBA" id="ARBA00022679"/>
    </source>
</evidence>
<dbReference type="GO" id="GO:0005524">
    <property type="term" value="F:ATP binding"/>
    <property type="evidence" value="ECO:0007669"/>
    <property type="project" value="UniProtKB-UniRule"/>
</dbReference>
<dbReference type="GO" id="GO:0005829">
    <property type="term" value="C:cytosol"/>
    <property type="evidence" value="ECO:0007669"/>
    <property type="project" value="TreeGrafter"/>
</dbReference>
<dbReference type="Proteomes" id="UP000005666">
    <property type="component" value="Chromosome 16"/>
</dbReference>
<proteinExistence type="predicted"/>
<evidence type="ECO:0000256" key="2">
    <source>
        <dbReference type="ARBA" id="ARBA00022527"/>
    </source>
</evidence>
<keyword evidence="12" id="KW-1185">Reference proteome</keyword>
<dbReference type="Gene3D" id="1.10.510.10">
    <property type="entry name" value="Transferase(Phosphotransferase) domain 1"/>
    <property type="match status" value="1"/>
</dbReference>
<reference evidence="11 12" key="1">
    <citation type="journal article" date="2011" name="Proc. Natl. Acad. Sci. U.S.A.">
        <title>Evolutionary erosion of yeast sex chromosomes by mating-type switching accidents.</title>
        <authorList>
            <person name="Gordon J.L."/>
            <person name="Armisen D."/>
            <person name="Proux-Wera E."/>
            <person name="Oheigeartaigh S.S."/>
            <person name="Byrne K.P."/>
            <person name="Wolfe K.H."/>
        </authorList>
    </citation>
    <scope>NUCLEOTIDE SEQUENCE [LARGE SCALE GENOMIC DNA]</scope>
    <source>
        <strain evidence="12">ATCC 24235 / CBS 4417 / NBRC 1672 / NRRL Y-8282 / UCD 70-5</strain>
    </source>
</reference>
<dbReference type="OrthoDB" id="6513151at2759"/>
<evidence type="ECO:0000256" key="6">
    <source>
        <dbReference type="ARBA" id="ARBA00022840"/>
    </source>
</evidence>
<evidence type="ECO:0000256" key="7">
    <source>
        <dbReference type="ARBA" id="ARBA00047899"/>
    </source>
</evidence>
<dbReference type="AlphaFoldDB" id="G8C244"/>
<keyword evidence="4 9" id="KW-0547">Nucleotide-binding</keyword>
<evidence type="ECO:0000256" key="1">
    <source>
        <dbReference type="ARBA" id="ARBA00012513"/>
    </source>
</evidence>
<evidence type="ECO:0000256" key="9">
    <source>
        <dbReference type="PROSITE-ProRule" id="PRU10141"/>
    </source>
</evidence>
<dbReference type="InterPro" id="IPR000719">
    <property type="entry name" value="Prot_kinase_dom"/>
</dbReference>
<dbReference type="EC" id="2.7.11.1" evidence="1"/>
<protein>
    <recommendedName>
        <fullName evidence="1">non-specific serine/threonine protein kinase</fullName>
        <ecNumber evidence="1">2.7.11.1</ecNumber>
    </recommendedName>
</protein>
<dbReference type="eggNOG" id="KOG0590">
    <property type="taxonomic scope" value="Eukaryota"/>
</dbReference>
<gene>
    <name evidence="11" type="primary">TPHA0P00640</name>
    <name evidence="11" type="ordered locus">TPHA_0P00640</name>
</gene>
<sequence length="592" mass="67753">MSANTKDDEGSSNSNGNLSFKHLSEYLLHPTQNFFHNSSRYVTNSNNHNQVVAKTLSITSNTDDTGVNELLLNNNKYNMTVHPAQHLQNTIKMQKHFSNLHGNGNTPSYRISLTSSGSTVAKVYMKNIDSNGKKKYSKGKETLHLKRFIKNHSKNETFLENLNRNLSNVSHTSNSSFNSLYSDNNQTEKQINSKVITRISSVLSNTSIATTNSDNKQHHSLNRNDNYYGIFAFTDELTNNFEFKMLTSEDTIDTLLRFYGQPIKKVGEGASGTVNVLKNYERQKLYAVKILNSNDIPVPQQNNSEGEPANYPNRTVSKREYAEKVTAEYSIGSTLHHLNLIKILGMIQMESIGMYYLIMEFAQHDFFDVIMSDNLQVDSINCYFKQICNGVQYLHSMGISHRDLKLDNCVVNHEGTLKIIDFGCAVIFNDDLNSDKCVKAFGITGSDPYLAPELLNTINRRASNGYYDPRAVDVWSLAIIYYCMVVKKFPWKSPKLMYNSFRLFCSIPQYPNDSLMGPYRLLKYLPEESRPLLREMIKIDPLDRIPMNEIVKERWFQSIVCCTENPASLHYRSAPYRIHSHDLRLDIDYTFS</sequence>
<dbReference type="SMART" id="SM00220">
    <property type="entry name" value="S_TKc"/>
    <property type="match status" value="1"/>
</dbReference>
<dbReference type="STRING" id="1071381.G8C244"/>
<dbReference type="RefSeq" id="XP_003688656.1">
    <property type="nucleotide sequence ID" value="XM_003688608.1"/>
</dbReference>
<dbReference type="EMBL" id="HE612871">
    <property type="protein sequence ID" value="CCE66222.1"/>
    <property type="molecule type" value="Genomic_DNA"/>
</dbReference>
<dbReference type="PANTHER" id="PTHR24343">
    <property type="entry name" value="SERINE/THREONINE KINASE"/>
    <property type="match status" value="1"/>
</dbReference>
<keyword evidence="2" id="KW-0723">Serine/threonine-protein kinase</keyword>
<dbReference type="InterPro" id="IPR011009">
    <property type="entry name" value="Kinase-like_dom_sf"/>
</dbReference>
<evidence type="ECO:0000256" key="5">
    <source>
        <dbReference type="ARBA" id="ARBA00022777"/>
    </source>
</evidence>
<feature type="domain" description="Protein kinase" evidence="10">
    <location>
        <begin position="260"/>
        <end position="556"/>
    </location>
</feature>
<dbReference type="GeneID" id="11530920"/>
<accession>G8C244</accession>
<comment type="catalytic activity">
    <reaction evidence="7">
        <text>L-threonyl-[protein] + ATP = O-phospho-L-threonyl-[protein] + ADP + H(+)</text>
        <dbReference type="Rhea" id="RHEA:46608"/>
        <dbReference type="Rhea" id="RHEA-COMP:11060"/>
        <dbReference type="Rhea" id="RHEA-COMP:11605"/>
        <dbReference type="ChEBI" id="CHEBI:15378"/>
        <dbReference type="ChEBI" id="CHEBI:30013"/>
        <dbReference type="ChEBI" id="CHEBI:30616"/>
        <dbReference type="ChEBI" id="CHEBI:61977"/>
        <dbReference type="ChEBI" id="CHEBI:456216"/>
        <dbReference type="EC" id="2.7.11.1"/>
    </reaction>
</comment>
<dbReference type="PROSITE" id="PS00108">
    <property type="entry name" value="PROTEIN_KINASE_ST"/>
    <property type="match status" value="1"/>
</dbReference>
<keyword evidence="3" id="KW-0808">Transferase</keyword>
<dbReference type="KEGG" id="tpf:TPHA_0P00640"/>
<dbReference type="PROSITE" id="PS50011">
    <property type="entry name" value="PROTEIN_KINASE_DOM"/>
    <property type="match status" value="1"/>
</dbReference>
<organism evidence="11 12">
    <name type="scientific">Tetrapisispora phaffii (strain ATCC 24235 / CBS 4417 / NBRC 1672 / NRRL Y-8282 / UCD 70-5)</name>
    <name type="common">Yeast</name>
    <name type="synonym">Fabospora phaffii</name>
    <dbReference type="NCBI Taxonomy" id="1071381"/>
    <lineage>
        <taxon>Eukaryota</taxon>
        <taxon>Fungi</taxon>
        <taxon>Dikarya</taxon>
        <taxon>Ascomycota</taxon>
        <taxon>Saccharomycotina</taxon>
        <taxon>Saccharomycetes</taxon>
        <taxon>Saccharomycetales</taxon>
        <taxon>Saccharomycetaceae</taxon>
        <taxon>Tetrapisispora</taxon>
    </lineage>
</organism>
<dbReference type="SUPFAM" id="SSF56112">
    <property type="entry name" value="Protein kinase-like (PK-like)"/>
    <property type="match status" value="1"/>
</dbReference>
<dbReference type="PROSITE" id="PS00107">
    <property type="entry name" value="PROTEIN_KINASE_ATP"/>
    <property type="match status" value="1"/>
</dbReference>
<dbReference type="GO" id="GO:0004674">
    <property type="term" value="F:protein serine/threonine kinase activity"/>
    <property type="evidence" value="ECO:0007669"/>
    <property type="project" value="UniProtKB-KW"/>
</dbReference>
<evidence type="ECO:0000256" key="4">
    <source>
        <dbReference type="ARBA" id="ARBA00022741"/>
    </source>
</evidence>
<evidence type="ECO:0000259" key="10">
    <source>
        <dbReference type="PROSITE" id="PS50011"/>
    </source>
</evidence>
<keyword evidence="6 9" id="KW-0067">ATP-binding</keyword>